<dbReference type="AlphaFoldDB" id="A0A2I1G2V8"/>
<evidence type="ECO:0000313" key="1">
    <source>
        <dbReference type="EMBL" id="PKY40968.1"/>
    </source>
</evidence>
<dbReference type="Proteomes" id="UP000234323">
    <property type="component" value="Unassembled WGS sequence"/>
</dbReference>
<accession>A0A2I1G2V8</accession>
<proteinExistence type="predicted"/>
<dbReference type="VEuPathDB" id="FungiDB:FUN_008381"/>
<keyword evidence="2" id="KW-1185">Reference proteome</keyword>
<dbReference type="VEuPathDB" id="FungiDB:RhiirFUN_008742"/>
<dbReference type="EMBL" id="LLXI01000126">
    <property type="protein sequence ID" value="PKY40968.1"/>
    <property type="molecule type" value="Genomic_DNA"/>
</dbReference>
<dbReference type="VEuPathDB" id="FungiDB:RhiirA1_524068"/>
<protein>
    <submittedName>
        <fullName evidence="1">Uncharacterized protein</fullName>
    </submittedName>
</protein>
<comment type="caution">
    <text evidence="1">The sequence shown here is derived from an EMBL/GenBank/DDBJ whole genome shotgun (WGS) entry which is preliminary data.</text>
</comment>
<gene>
    <name evidence="1" type="ORF">RhiirA4_454462</name>
</gene>
<name>A0A2I1G2V8_9GLOM</name>
<evidence type="ECO:0000313" key="2">
    <source>
        <dbReference type="Proteomes" id="UP000234323"/>
    </source>
</evidence>
<reference evidence="1 2" key="1">
    <citation type="submission" date="2015-10" db="EMBL/GenBank/DDBJ databases">
        <title>Genome analyses suggest a sexual origin of heterokaryosis in a supposedly ancient asexual fungus.</title>
        <authorList>
            <person name="Ropars J."/>
            <person name="Sedzielewska K."/>
            <person name="Noel J."/>
            <person name="Charron P."/>
            <person name="Farinelli L."/>
            <person name="Marton T."/>
            <person name="Kruger M."/>
            <person name="Pelin A."/>
            <person name="Brachmann A."/>
            <person name="Corradi N."/>
        </authorList>
    </citation>
    <scope>NUCLEOTIDE SEQUENCE [LARGE SCALE GENOMIC DNA]</scope>
    <source>
        <strain evidence="1 2">A4</strain>
    </source>
</reference>
<sequence length="218" mass="25644">MNTDQDNPTLLILQKESHRLKTHLERLMSNSSDEIKEDATQMYKIYKGHRKYFKDVDSFWQKVERNCAESEAFNFIIQDTTKVFKNSILNVNSSIKKINKTMLKIANNEGSSREKRVQLSKGDREEVRTLCCLEFYASIFFNGYFVTDYVKKDENCEPVVDSTQDIEATIIIDVDKTLETLAKETLVRNEEWIIGFGKINVRESLKKWKREKDRPHNE</sequence>
<organism evidence="1 2">
    <name type="scientific">Rhizophagus irregularis</name>
    <dbReference type="NCBI Taxonomy" id="588596"/>
    <lineage>
        <taxon>Eukaryota</taxon>
        <taxon>Fungi</taxon>
        <taxon>Fungi incertae sedis</taxon>
        <taxon>Mucoromycota</taxon>
        <taxon>Glomeromycotina</taxon>
        <taxon>Glomeromycetes</taxon>
        <taxon>Glomerales</taxon>
        <taxon>Glomeraceae</taxon>
        <taxon>Rhizophagus</taxon>
    </lineage>
</organism>